<evidence type="ECO:0000259" key="2">
    <source>
        <dbReference type="PROSITE" id="PS51677"/>
    </source>
</evidence>
<accession>A0A133N3W1</accession>
<dbReference type="PANTHER" id="PTHR10587:SF125">
    <property type="entry name" value="POLYSACCHARIDE DEACETYLASE YHEN-RELATED"/>
    <property type="match status" value="1"/>
</dbReference>
<feature type="domain" description="NodB homology" evidence="2">
    <location>
        <begin position="36"/>
        <end position="223"/>
    </location>
</feature>
<protein>
    <submittedName>
        <fullName evidence="3">Polysaccharide deacetylase</fullName>
    </submittedName>
</protein>
<keyword evidence="1" id="KW-0732">Signal</keyword>
<dbReference type="InterPro" id="IPR011330">
    <property type="entry name" value="Glyco_hydro/deAcase_b/a-brl"/>
</dbReference>
<dbReference type="InterPro" id="IPR002509">
    <property type="entry name" value="NODB_dom"/>
</dbReference>
<dbReference type="EMBL" id="LRPU01000094">
    <property type="protein sequence ID" value="KXA10999.1"/>
    <property type="molecule type" value="Genomic_DNA"/>
</dbReference>
<sequence>MKKFAFLLFAFIFSFSALATSPKYIKAADLEEENTKKIFLTFDDGPGGKVTEEILNTLKENDVKATFFLIGELVEKHPDLVKRMNYEGHSIGVHTFTHERNKIYRNDASFLEENLKAQKSIENVIGKKVFSLRFPFGSNNSTYTLKKSLVDSLHEQGFRIYDWTVDSTDALNPNLSPSSIIQKSISNSDYIVLLMHCGYSNNNSAKALPSIIKHFKSAGYSFEIIDENTPEIYRLKNKC</sequence>
<dbReference type="PROSITE" id="PS51677">
    <property type="entry name" value="NODB"/>
    <property type="match status" value="1"/>
</dbReference>
<dbReference type="SUPFAM" id="SSF88713">
    <property type="entry name" value="Glycoside hydrolase/deacetylase"/>
    <property type="match status" value="1"/>
</dbReference>
<comment type="caution">
    <text evidence="3">The sequence shown here is derived from an EMBL/GenBank/DDBJ whole genome shotgun (WGS) entry which is preliminary data.</text>
</comment>
<dbReference type="Proteomes" id="UP000070646">
    <property type="component" value="Unassembled WGS sequence"/>
</dbReference>
<dbReference type="InterPro" id="IPR050248">
    <property type="entry name" value="Polysacc_deacetylase_ArnD"/>
</dbReference>
<reference evidence="3 4" key="1">
    <citation type="submission" date="2016-01" db="EMBL/GenBank/DDBJ databases">
        <authorList>
            <person name="Oliw E.H."/>
        </authorList>
    </citation>
    <scope>NUCLEOTIDE SEQUENCE [LARGE SCALE GENOMIC DNA]</scope>
    <source>
        <strain evidence="3 4">MJR7757A</strain>
    </source>
</reference>
<feature type="chain" id="PRO_5039287939" evidence="1">
    <location>
        <begin position="20"/>
        <end position="239"/>
    </location>
</feature>
<name>A0A133N3W1_CLOPF</name>
<dbReference type="GO" id="GO:0016810">
    <property type="term" value="F:hydrolase activity, acting on carbon-nitrogen (but not peptide) bonds"/>
    <property type="evidence" value="ECO:0007669"/>
    <property type="project" value="InterPro"/>
</dbReference>
<dbReference type="CDD" id="cd10944">
    <property type="entry name" value="CE4_SmPgdA_like"/>
    <property type="match status" value="1"/>
</dbReference>
<dbReference type="Pfam" id="PF01522">
    <property type="entry name" value="Polysacc_deac_1"/>
    <property type="match status" value="1"/>
</dbReference>
<dbReference type="GO" id="GO:0005975">
    <property type="term" value="P:carbohydrate metabolic process"/>
    <property type="evidence" value="ECO:0007669"/>
    <property type="project" value="InterPro"/>
</dbReference>
<proteinExistence type="predicted"/>
<dbReference type="AlphaFoldDB" id="A0A133N3W1"/>
<organism evidence="3 4">
    <name type="scientific">Clostridium perfringens</name>
    <dbReference type="NCBI Taxonomy" id="1502"/>
    <lineage>
        <taxon>Bacteria</taxon>
        <taxon>Bacillati</taxon>
        <taxon>Bacillota</taxon>
        <taxon>Clostridia</taxon>
        <taxon>Eubacteriales</taxon>
        <taxon>Clostridiaceae</taxon>
        <taxon>Clostridium</taxon>
    </lineage>
</organism>
<dbReference type="PANTHER" id="PTHR10587">
    <property type="entry name" value="GLYCOSYL TRANSFERASE-RELATED"/>
    <property type="match status" value="1"/>
</dbReference>
<evidence type="ECO:0000313" key="3">
    <source>
        <dbReference type="EMBL" id="KXA10999.1"/>
    </source>
</evidence>
<evidence type="ECO:0000256" key="1">
    <source>
        <dbReference type="SAM" id="SignalP"/>
    </source>
</evidence>
<evidence type="ECO:0000313" key="4">
    <source>
        <dbReference type="Proteomes" id="UP000070646"/>
    </source>
</evidence>
<dbReference type="PATRIC" id="fig|1502.174.peg.2004"/>
<dbReference type="Gene3D" id="3.20.20.370">
    <property type="entry name" value="Glycoside hydrolase/deacetylase"/>
    <property type="match status" value="1"/>
</dbReference>
<feature type="signal peptide" evidence="1">
    <location>
        <begin position="1"/>
        <end position="19"/>
    </location>
</feature>
<gene>
    <name evidence="3" type="ORF">HMPREF3222_01989</name>
</gene>
<dbReference type="RefSeq" id="WP_060796052.1">
    <property type="nucleotide sequence ID" value="NZ_CATNXM010000001.1"/>
</dbReference>